<accession>A0A267DHS1</accession>
<dbReference type="Gene3D" id="3.40.30.10">
    <property type="entry name" value="Glutaredoxin"/>
    <property type="match status" value="1"/>
</dbReference>
<dbReference type="InterPro" id="IPR051499">
    <property type="entry name" value="Phosducin-like_reg"/>
</dbReference>
<dbReference type="InterPro" id="IPR036249">
    <property type="entry name" value="Thioredoxin-like_sf"/>
</dbReference>
<reference evidence="5 6" key="1">
    <citation type="submission" date="2017-06" db="EMBL/GenBank/DDBJ databases">
        <title>A platform for efficient transgenesis in Macrostomum lignano, a flatworm model organism for stem cell research.</title>
        <authorList>
            <person name="Berezikov E."/>
        </authorList>
    </citation>
    <scope>NUCLEOTIDE SEQUENCE [LARGE SCALE GENOMIC DNA]</scope>
    <source>
        <strain evidence="5">DV1</strain>
        <tissue evidence="5">Whole organism</tissue>
    </source>
</reference>
<dbReference type="InterPro" id="IPR001200">
    <property type="entry name" value="Phosducin"/>
</dbReference>
<organism evidence="5 6">
    <name type="scientific">Macrostomum lignano</name>
    <dbReference type="NCBI Taxonomy" id="282301"/>
    <lineage>
        <taxon>Eukaryota</taxon>
        <taxon>Metazoa</taxon>
        <taxon>Spiralia</taxon>
        <taxon>Lophotrochozoa</taxon>
        <taxon>Platyhelminthes</taxon>
        <taxon>Rhabditophora</taxon>
        <taxon>Macrostomorpha</taxon>
        <taxon>Macrostomida</taxon>
        <taxon>Macrostomidae</taxon>
        <taxon>Macrostomum</taxon>
    </lineage>
</organism>
<feature type="domain" description="Phosducin" evidence="4">
    <location>
        <begin position="50"/>
        <end position="270"/>
    </location>
</feature>
<proteinExistence type="inferred from homology"/>
<evidence type="ECO:0000256" key="3">
    <source>
        <dbReference type="SAM" id="MobiDB-lite"/>
    </source>
</evidence>
<dbReference type="SUPFAM" id="SSF52833">
    <property type="entry name" value="Thioredoxin-like"/>
    <property type="match status" value="1"/>
</dbReference>
<evidence type="ECO:0000256" key="2">
    <source>
        <dbReference type="ARBA" id="ARBA00022553"/>
    </source>
</evidence>
<protein>
    <recommendedName>
        <fullName evidence="4">Phosducin domain-containing protein</fullName>
    </recommendedName>
</protein>
<name>A0A267DHS1_9PLAT</name>
<evidence type="ECO:0000256" key="1">
    <source>
        <dbReference type="ARBA" id="ARBA00009686"/>
    </source>
</evidence>
<dbReference type="AlphaFoldDB" id="A0A267DHS1"/>
<comment type="similarity">
    <text evidence="1">Belongs to the phosducin family.</text>
</comment>
<feature type="non-terminal residue" evidence="5">
    <location>
        <position position="1"/>
    </location>
</feature>
<dbReference type="PRINTS" id="PR00677">
    <property type="entry name" value="PHOSDUCIN"/>
</dbReference>
<dbReference type="InterPro" id="IPR023196">
    <property type="entry name" value="Phosducin_N_dom_sf"/>
</dbReference>
<feature type="region of interest" description="Disordered" evidence="3">
    <location>
        <begin position="13"/>
        <end position="64"/>
    </location>
</feature>
<evidence type="ECO:0000259" key="4">
    <source>
        <dbReference type="Pfam" id="PF02114"/>
    </source>
</evidence>
<dbReference type="Proteomes" id="UP000215902">
    <property type="component" value="Unassembled WGS sequence"/>
</dbReference>
<dbReference type="InterPro" id="IPR024253">
    <property type="entry name" value="Phosducin_thioredoxin-like_dom"/>
</dbReference>
<dbReference type="PANTHER" id="PTHR46052:SF1">
    <property type="entry name" value="PHOSDUCIN-LIKE PROTEIN"/>
    <property type="match status" value="1"/>
</dbReference>
<dbReference type="Gene3D" id="1.10.168.10">
    <property type="entry name" value="Phosducin, domain 2"/>
    <property type="match status" value="1"/>
</dbReference>
<comment type="caution">
    <text evidence="5">The sequence shown here is derived from an EMBL/GenBank/DDBJ whole genome shotgun (WGS) entry which is preliminary data.</text>
</comment>
<dbReference type="GO" id="GO:0008277">
    <property type="term" value="P:regulation of G protein-coupled receptor signaling pathway"/>
    <property type="evidence" value="ECO:0007669"/>
    <property type="project" value="InterPro"/>
</dbReference>
<gene>
    <name evidence="5" type="ORF">BOX15_Mlig031253g3</name>
</gene>
<dbReference type="Pfam" id="PF02114">
    <property type="entry name" value="Phosducin"/>
    <property type="match status" value="1"/>
</dbReference>
<dbReference type="STRING" id="282301.A0A267DHS1"/>
<keyword evidence="2" id="KW-0597">Phosphoprotein</keyword>
<dbReference type="EMBL" id="NIVC01004189">
    <property type="protein sequence ID" value="PAA48287.1"/>
    <property type="molecule type" value="Genomic_DNA"/>
</dbReference>
<dbReference type="PANTHER" id="PTHR46052">
    <property type="entry name" value="PHOSDUCIN-LIKE PROTEIN"/>
    <property type="match status" value="1"/>
</dbReference>
<dbReference type="OrthoDB" id="70588at2759"/>
<keyword evidence="6" id="KW-1185">Reference proteome</keyword>
<sequence length="328" mass="36163">LSLDDRLLGEKVHNYCSSSSGSDDEGDSGDEAGDEREHRVQQQQPQQQLEEPREWRGAATNTGPKGVVADWRRFKQLEAEARTDQEAERLALAARLSAATACRTAAEDEREAQLDAELEEAMTQIDDEFLVQYRRQRIEEMRQSLAQRKLFGRVVHLDRGSFVQAVDAESPDVKVLVHIYDSIEEPACAAVNAALDELAGRYLTVKFCRIQASQALVSRRFIERGLPALVVYKAGEVTSSFVALGRELGDQCSTNQLESFLTEFGVLSEALLADGQAVRLARGAGHAGLAESDAVATNGGRKIRDAARVEGRPIRTRTELNGREIPDI</sequence>
<evidence type="ECO:0000313" key="5">
    <source>
        <dbReference type="EMBL" id="PAA48287.1"/>
    </source>
</evidence>
<dbReference type="CDD" id="cd02987">
    <property type="entry name" value="Phd_like_Phd"/>
    <property type="match status" value="1"/>
</dbReference>
<feature type="compositionally biased region" description="Acidic residues" evidence="3">
    <location>
        <begin position="22"/>
        <end position="34"/>
    </location>
</feature>
<evidence type="ECO:0000313" key="6">
    <source>
        <dbReference type="Proteomes" id="UP000215902"/>
    </source>
</evidence>